<reference evidence="1 2" key="1">
    <citation type="submission" date="2015-04" db="EMBL/GenBank/DDBJ databases">
        <title>Complete Sequence for the Genome of the Thioalkalivibrio versutus D301.</title>
        <authorList>
            <person name="Mu T."/>
            <person name="Zhou J."/>
            <person name="Xu X."/>
        </authorList>
    </citation>
    <scope>NUCLEOTIDE SEQUENCE [LARGE SCALE GENOMIC DNA]</scope>
    <source>
        <strain evidence="1 2">D301</strain>
    </source>
</reference>
<sequence>MGLYTQWVARGLFPLQERLKGHPTVAWHKALEATQWWTPEALQSLQEQRLQGLLERVARQVPFYREWFAQQAWSPAAFSGIADLQRLPVVDKALIREQGAAWRAEGARNLEEQHTSGSSGEPLRFWLGADRIGMDIAAKWRATRWWGVDVGDRELVLWGSAVENEAQNGMRAWRDRLFRSYLVPARDLNPARLDRIIEQIRQRRPRMLFGYPSALSRVAWRARERGQRLDDLGIRVAFATSEVLRPEWRAVIGEMMGCGVANEYGARDAGFIARECPAGGMHITAEALIVEILDAEDRPVPPGATGNIVITNLVGPEFPFIRYRTGDRGALDPRPCPCGRGLPLLRDIDGRANDGLIATDGSWIHGSRFNYLMRDLPGLRAYKVIQHDRHHVEVLLSLVAALPAAAEERLRRALVDALGQAVQVDVRAVDAIPPEPNGKHRHVVCRVPDTDQPARNA</sequence>
<evidence type="ECO:0000313" key="1">
    <source>
        <dbReference type="EMBL" id="AKJ93908.1"/>
    </source>
</evidence>
<dbReference type="InterPro" id="IPR053158">
    <property type="entry name" value="CapK_Type1_Caps_Biosynth"/>
</dbReference>
<dbReference type="RefSeq" id="WP_047250498.1">
    <property type="nucleotide sequence ID" value="NZ_CP011367.1"/>
</dbReference>
<organism evidence="1 2">
    <name type="scientific">Thioalkalivibrio versutus</name>
    <dbReference type="NCBI Taxonomy" id="106634"/>
    <lineage>
        <taxon>Bacteria</taxon>
        <taxon>Pseudomonadati</taxon>
        <taxon>Pseudomonadota</taxon>
        <taxon>Gammaproteobacteria</taxon>
        <taxon>Chromatiales</taxon>
        <taxon>Ectothiorhodospiraceae</taxon>
        <taxon>Thioalkalivibrio</taxon>
    </lineage>
</organism>
<proteinExistence type="predicted"/>
<dbReference type="KEGG" id="tvr:TVD_00370"/>
<dbReference type="SUPFAM" id="SSF56801">
    <property type="entry name" value="Acetyl-CoA synthetase-like"/>
    <property type="match status" value="1"/>
</dbReference>
<dbReference type="PANTHER" id="PTHR36932:SF1">
    <property type="entry name" value="CAPSULAR POLYSACCHARIDE BIOSYNTHESIS PROTEIN"/>
    <property type="match status" value="1"/>
</dbReference>
<dbReference type="InterPro" id="IPR042099">
    <property type="entry name" value="ANL_N_sf"/>
</dbReference>
<dbReference type="OrthoDB" id="580775at2"/>
<gene>
    <name evidence="1" type="ORF">TVD_00370</name>
</gene>
<evidence type="ECO:0000313" key="2">
    <source>
        <dbReference type="Proteomes" id="UP000064201"/>
    </source>
</evidence>
<dbReference type="PANTHER" id="PTHR36932">
    <property type="entry name" value="CAPSULAR POLYSACCHARIDE BIOSYNTHESIS PROTEIN"/>
    <property type="match status" value="1"/>
</dbReference>
<dbReference type="AlphaFoldDB" id="A0A0G3FY71"/>
<protein>
    <submittedName>
        <fullName evidence="1">Capsule biosynthesis protein CapK</fullName>
    </submittedName>
</protein>
<dbReference type="STRING" id="106634.TVD_00370"/>
<name>A0A0G3FY71_9GAMM</name>
<keyword evidence="2" id="KW-1185">Reference proteome</keyword>
<accession>A0A0G3FY71</accession>
<dbReference type="PATRIC" id="fig|106634.4.peg.74"/>
<dbReference type="Gene3D" id="3.40.50.12780">
    <property type="entry name" value="N-terminal domain of ligase-like"/>
    <property type="match status" value="1"/>
</dbReference>
<dbReference type="EMBL" id="CP011367">
    <property type="protein sequence ID" value="AKJ93908.1"/>
    <property type="molecule type" value="Genomic_DNA"/>
</dbReference>
<dbReference type="Proteomes" id="UP000064201">
    <property type="component" value="Chromosome"/>
</dbReference>